<dbReference type="AlphaFoldDB" id="A0A1S2YM35"/>
<feature type="compositionally biased region" description="Basic residues" evidence="1">
    <location>
        <begin position="1"/>
        <end position="12"/>
    </location>
</feature>
<proteinExistence type="predicted"/>
<dbReference type="PaxDb" id="3827-XP_004506766.1"/>
<name>A0A1S2YM35_CICAR</name>
<feature type="region of interest" description="Disordered" evidence="1">
    <location>
        <begin position="1"/>
        <end position="145"/>
    </location>
</feature>
<evidence type="ECO:0000256" key="1">
    <source>
        <dbReference type="SAM" id="MobiDB-lite"/>
    </source>
</evidence>
<keyword evidence="2" id="KW-1185">Reference proteome</keyword>
<dbReference type="RefSeq" id="XP_004506766.1">
    <property type="nucleotide sequence ID" value="XM_004506709.1"/>
</dbReference>
<evidence type="ECO:0000313" key="3">
    <source>
        <dbReference type="RefSeq" id="XP_004506766.1"/>
    </source>
</evidence>
<gene>
    <name evidence="3" type="primary">LOC101513956</name>
</gene>
<dbReference type="Proteomes" id="UP000087171">
    <property type="component" value="Chromosome Ca6"/>
</dbReference>
<reference evidence="2" key="1">
    <citation type="journal article" date="2013" name="Nat. Biotechnol.">
        <title>Draft genome sequence of chickpea (Cicer arietinum) provides a resource for trait improvement.</title>
        <authorList>
            <person name="Varshney R.K."/>
            <person name="Song C."/>
            <person name="Saxena R.K."/>
            <person name="Azam S."/>
            <person name="Yu S."/>
            <person name="Sharpe A.G."/>
            <person name="Cannon S."/>
            <person name="Baek J."/>
            <person name="Rosen B.D."/>
            <person name="Tar'an B."/>
            <person name="Millan T."/>
            <person name="Zhang X."/>
            <person name="Ramsay L.D."/>
            <person name="Iwata A."/>
            <person name="Wang Y."/>
            <person name="Nelson W."/>
            <person name="Farmer A.D."/>
            <person name="Gaur P.M."/>
            <person name="Soderlund C."/>
            <person name="Penmetsa R.V."/>
            <person name="Xu C."/>
            <person name="Bharti A.K."/>
            <person name="He W."/>
            <person name="Winter P."/>
            <person name="Zhao S."/>
            <person name="Hane J.K."/>
            <person name="Carrasquilla-Garcia N."/>
            <person name="Condie J.A."/>
            <person name="Upadhyaya H.D."/>
            <person name="Luo M.C."/>
            <person name="Thudi M."/>
            <person name="Gowda C.L."/>
            <person name="Singh N.P."/>
            <person name="Lichtenzveig J."/>
            <person name="Gali K.K."/>
            <person name="Rubio J."/>
            <person name="Nadarajan N."/>
            <person name="Dolezel J."/>
            <person name="Bansal K.C."/>
            <person name="Xu X."/>
            <person name="Edwards D."/>
            <person name="Zhang G."/>
            <person name="Kahl G."/>
            <person name="Gil J."/>
            <person name="Singh K.B."/>
            <person name="Datta S.K."/>
            <person name="Jackson S.A."/>
            <person name="Wang J."/>
            <person name="Cook D.R."/>
        </authorList>
    </citation>
    <scope>NUCLEOTIDE SEQUENCE [LARGE SCALE GENOMIC DNA]</scope>
    <source>
        <strain evidence="2">cv. CDC Frontier</strain>
    </source>
</reference>
<protein>
    <submittedName>
        <fullName evidence="3">Uncharacterized protein</fullName>
    </submittedName>
</protein>
<evidence type="ECO:0000313" key="2">
    <source>
        <dbReference type="Proteomes" id="UP000087171"/>
    </source>
</evidence>
<reference evidence="3" key="2">
    <citation type="submission" date="2025-08" db="UniProtKB">
        <authorList>
            <consortium name="RefSeq"/>
        </authorList>
    </citation>
    <scope>IDENTIFICATION</scope>
    <source>
        <tissue evidence="3">Etiolated seedlings</tissue>
    </source>
</reference>
<organism evidence="2 3">
    <name type="scientific">Cicer arietinum</name>
    <name type="common">Chickpea</name>
    <name type="synonym">Garbanzo</name>
    <dbReference type="NCBI Taxonomy" id="3827"/>
    <lineage>
        <taxon>Eukaryota</taxon>
        <taxon>Viridiplantae</taxon>
        <taxon>Streptophyta</taxon>
        <taxon>Embryophyta</taxon>
        <taxon>Tracheophyta</taxon>
        <taxon>Spermatophyta</taxon>
        <taxon>Magnoliopsida</taxon>
        <taxon>eudicotyledons</taxon>
        <taxon>Gunneridae</taxon>
        <taxon>Pentapetalae</taxon>
        <taxon>rosids</taxon>
        <taxon>fabids</taxon>
        <taxon>Fabales</taxon>
        <taxon>Fabaceae</taxon>
        <taxon>Papilionoideae</taxon>
        <taxon>50 kb inversion clade</taxon>
        <taxon>NPAAA clade</taxon>
        <taxon>Hologalegina</taxon>
        <taxon>IRL clade</taxon>
        <taxon>Cicereae</taxon>
        <taxon>Cicer</taxon>
    </lineage>
</organism>
<feature type="compositionally biased region" description="Pro residues" evidence="1">
    <location>
        <begin position="14"/>
        <end position="23"/>
    </location>
</feature>
<feature type="compositionally biased region" description="Low complexity" evidence="1">
    <location>
        <begin position="72"/>
        <end position="82"/>
    </location>
</feature>
<sequence>MARTKTIAHRTPRSSPPSSPSPSPSLVRLPSRPPRPTPLHSSSEKTFSDYMSSSSKSCPQPLSTVLPPLYQCPPSSISQCPPHLRKTINPSSSTSSSKRRSMGIQAGIGTPKTKNIDTTIYTISDDDSEPSPPQHIPKSQAAPTS</sequence>
<accession>A0A1S2YM35</accession>